<evidence type="ECO:0000313" key="1">
    <source>
        <dbReference type="EMBL" id="KKK51769.1"/>
    </source>
</evidence>
<accession>A0A0F8YC93</accession>
<gene>
    <name evidence="1" type="ORF">LCGC14_3111630</name>
</gene>
<dbReference type="EMBL" id="LAZR01067346">
    <property type="protein sequence ID" value="KKK51769.1"/>
    <property type="molecule type" value="Genomic_DNA"/>
</dbReference>
<sequence length="129" mass="14775">SEALIRYVLDEFGQTGVFQRGFKAPYWEATPQLYSALLHAGYWVADHPMNIKEIPPEVDAYVLGDEHDIGQGHPTLDLLQVHCHTHNTCNNGVEERFDDLLALSEMEFKFVSEVVRPWKDDSRCISTQE</sequence>
<name>A0A0F8YC93_9ZZZZ</name>
<protein>
    <submittedName>
        <fullName evidence="1">Uncharacterized protein</fullName>
    </submittedName>
</protein>
<comment type="caution">
    <text evidence="1">The sequence shown here is derived from an EMBL/GenBank/DDBJ whole genome shotgun (WGS) entry which is preliminary data.</text>
</comment>
<reference evidence="1" key="1">
    <citation type="journal article" date="2015" name="Nature">
        <title>Complex archaea that bridge the gap between prokaryotes and eukaryotes.</title>
        <authorList>
            <person name="Spang A."/>
            <person name="Saw J.H."/>
            <person name="Jorgensen S.L."/>
            <person name="Zaremba-Niedzwiedzka K."/>
            <person name="Martijn J."/>
            <person name="Lind A.E."/>
            <person name="van Eijk R."/>
            <person name="Schleper C."/>
            <person name="Guy L."/>
            <person name="Ettema T.J."/>
        </authorList>
    </citation>
    <scope>NUCLEOTIDE SEQUENCE</scope>
</reference>
<proteinExistence type="predicted"/>
<dbReference type="AlphaFoldDB" id="A0A0F8YC93"/>
<organism evidence="1">
    <name type="scientific">marine sediment metagenome</name>
    <dbReference type="NCBI Taxonomy" id="412755"/>
    <lineage>
        <taxon>unclassified sequences</taxon>
        <taxon>metagenomes</taxon>
        <taxon>ecological metagenomes</taxon>
    </lineage>
</organism>
<feature type="non-terminal residue" evidence="1">
    <location>
        <position position="1"/>
    </location>
</feature>